<protein>
    <submittedName>
        <fullName evidence="3">Histidine kinase-like protein</fullName>
    </submittedName>
</protein>
<dbReference type="InterPro" id="IPR036890">
    <property type="entry name" value="HATPase_C_sf"/>
</dbReference>
<keyword evidence="3" id="KW-0808">Transferase</keyword>
<dbReference type="GO" id="GO:0004674">
    <property type="term" value="F:protein serine/threonine kinase activity"/>
    <property type="evidence" value="ECO:0007669"/>
    <property type="project" value="UniProtKB-KW"/>
</dbReference>
<sequence length="161" mass="17070">MIGLGGAVIAMPGTVDRRFAGVAASVADARRWVRRVLDDNRVPDDVVDTALLLVSELATNALSHTCSSRPGGWFGLRVACDRVRRHVRVECDDAGNRTGTHPRYAMSGPDAAGGRGLALVAALATAYGDRADATGRTVYFELHWPKSSGRPVPPPARRGAP</sequence>
<dbReference type="Proteomes" id="UP000237846">
    <property type="component" value="Unassembled WGS sequence"/>
</dbReference>
<dbReference type="Gene3D" id="3.30.565.10">
    <property type="entry name" value="Histidine kinase-like ATPase, C-terminal domain"/>
    <property type="match status" value="1"/>
</dbReference>
<reference evidence="3 4" key="1">
    <citation type="submission" date="2018-03" db="EMBL/GenBank/DDBJ databases">
        <title>Genomic Encyclopedia of Archaeal and Bacterial Type Strains, Phase II (KMG-II): from individual species to whole genera.</title>
        <authorList>
            <person name="Goeker M."/>
        </authorList>
    </citation>
    <scope>NUCLEOTIDE SEQUENCE [LARGE SCALE GENOMIC DNA]</scope>
    <source>
        <strain evidence="3 4">DSM 45601</strain>
    </source>
</reference>
<dbReference type="PANTHER" id="PTHR35526">
    <property type="entry name" value="ANTI-SIGMA-F FACTOR RSBW-RELATED"/>
    <property type="match status" value="1"/>
</dbReference>
<dbReference type="RefSeq" id="WP_106242944.1">
    <property type="nucleotide sequence ID" value="NZ_PVZC01000002.1"/>
</dbReference>
<evidence type="ECO:0000313" key="3">
    <source>
        <dbReference type="EMBL" id="PRY00838.1"/>
    </source>
</evidence>
<organism evidence="3 4">
    <name type="scientific">Allonocardiopsis opalescens</name>
    <dbReference type="NCBI Taxonomy" id="1144618"/>
    <lineage>
        <taxon>Bacteria</taxon>
        <taxon>Bacillati</taxon>
        <taxon>Actinomycetota</taxon>
        <taxon>Actinomycetes</taxon>
        <taxon>Streptosporangiales</taxon>
        <taxon>Allonocardiopsis</taxon>
    </lineage>
</organism>
<feature type="domain" description="Histidine kinase/HSP90-like ATPase" evidence="2">
    <location>
        <begin position="23"/>
        <end position="139"/>
    </location>
</feature>
<dbReference type="InterPro" id="IPR003594">
    <property type="entry name" value="HATPase_dom"/>
</dbReference>
<name>A0A2T0QAC4_9ACTN</name>
<evidence type="ECO:0000259" key="2">
    <source>
        <dbReference type="Pfam" id="PF13581"/>
    </source>
</evidence>
<keyword evidence="4" id="KW-1185">Reference proteome</keyword>
<dbReference type="AlphaFoldDB" id="A0A2T0QAC4"/>
<accession>A0A2T0QAC4</accession>
<dbReference type="InterPro" id="IPR050267">
    <property type="entry name" value="Anti-sigma-factor_SerPK"/>
</dbReference>
<dbReference type="PANTHER" id="PTHR35526:SF3">
    <property type="entry name" value="ANTI-SIGMA-F FACTOR RSBW"/>
    <property type="match status" value="1"/>
</dbReference>
<keyword evidence="1" id="KW-0723">Serine/threonine-protein kinase</keyword>
<keyword evidence="3" id="KW-0418">Kinase</keyword>
<dbReference type="OrthoDB" id="3534907at2"/>
<dbReference type="SUPFAM" id="SSF55874">
    <property type="entry name" value="ATPase domain of HSP90 chaperone/DNA topoisomerase II/histidine kinase"/>
    <property type="match status" value="1"/>
</dbReference>
<proteinExistence type="predicted"/>
<gene>
    <name evidence="3" type="ORF">CLV72_102470</name>
</gene>
<dbReference type="Pfam" id="PF13581">
    <property type="entry name" value="HATPase_c_2"/>
    <property type="match status" value="1"/>
</dbReference>
<evidence type="ECO:0000256" key="1">
    <source>
        <dbReference type="ARBA" id="ARBA00022527"/>
    </source>
</evidence>
<evidence type="ECO:0000313" key="4">
    <source>
        <dbReference type="Proteomes" id="UP000237846"/>
    </source>
</evidence>
<comment type="caution">
    <text evidence="3">The sequence shown here is derived from an EMBL/GenBank/DDBJ whole genome shotgun (WGS) entry which is preliminary data.</text>
</comment>
<dbReference type="EMBL" id="PVZC01000002">
    <property type="protein sequence ID" value="PRY00838.1"/>
    <property type="molecule type" value="Genomic_DNA"/>
</dbReference>